<feature type="binding site" evidence="10">
    <location>
        <position position="243"/>
    </location>
    <ligand>
        <name>beta-D-galactose</name>
        <dbReference type="ChEBI" id="CHEBI:27667"/>
    </ligand>
</feature>
<evidence type="ECO:0000256" key="7">
    <source>
        <dbReference type="ARBA" id="ARBA00023277"/>
    </source>
</evidence>
<keyword evidence="7 8" id="KW-0119">Carbohydrate metabolism</keyword>
<dbReference type="GO" id="GO:0004034">
    <property type="term" value="F:aldose 1-epimerase activity"/>
    <property type="evidence" value="ECO:0007669"/>
    <property type="project" value="UniProtKB-EC"/>
</dbReference>
<evidence type="ECO:0000256" key="4">
    <source>
        <dbReference type="ARBA" id="ARBA00013185"/>
    </source>
</evidence>
<dbReference type="PROSITE" id="PS00545">
    <property type="entry name" value="ALDOSE_1_EPIMERASE"/>
    <property type="match status" value="1"/>
</dbReference>
<dbReference type="PANTHER" id="PTHR10091:SF0">
    <property type="entry name" value="GALACTOSE MUTAROTASE"/>
    <property type="match status" value="1"/>
</dbReference>
<evidence type="ECO:0000256" key="8">
    <source>
        <dbReference type="PIRNR" id="PIRNR005096"/>
    </source>
</evidence>
<evidence type="ECO:0000313" key="12">
    <source>
        <dbReference type="EMBL" id="SDB38134.1"/>
    </source>
</evidence>
<dbReference type="InterPro" id="IPR008183">
    <property type="entry name" value="Aldose_1/G6P_1-epimerase"/>
</dbReference>
<evidence type="ECO:0000256" key="1">
    <source>
        <dbReference type="ARBA" id="ARBA00001614"/>
    </source>
</evidence>
<dbReference type="InterPro" id="IPR018052">
    <property type="entry name" value="Ald1_epimerase_CS"/>
</dbReference>
<dbReference type="SUPFAM" id="SSF74650">
    <property type="entry name" value="Galactose mutarotase-like"/>
    <property type="match status" value="1"/>
</dbReference>
<dbReference type="GO" id="GO:0033499">
    <property type="term" value="P:galactose catabolic process via UDP-galactose, Leloir pathway"/>
    <property type="evidence" value="ECO:0007669"/>
    <property type="project" value="TreeGrafter"/>
</dbReference>
<dbReference type="UniPathway" id="UPA00242"/>
<proteinExistence type="inferred from homology"/>
<comment type="similarity">
    <text evidence="3 8">Belongs to the aldose epimerase family.</text>
</comment>
<dbReference type="Pfam" id="PF01263">
    <property type="entry name" value="Aldose_epim"/>
    <property type="match status" value="1"/>
</dbReference>
<keyword evidence="13" id="KW-1185">Reference proteome</keyword>
<keyword evidence="6 8" id="KW-0413">Isomerase</keyword>
<dbReference type="STRING" id="439219.SAMN02910293_01875"/>
<dbReference type="InterPro" id="IPR015443">
    <property type="entry name" value="Aldose_1-epimerase"/>
</dbReference>
<dbReference type="AlphaFoldDB" id="A0A1G6CYY9"/>
<comment type="pathway">
    <text evidence="2 8">Carbohydrate metabolism; hexose metabolism.</text>
</comment>
<evidence type="ECO:0000256" key="11">
    <source>
        <dbReference type="PIRSR" id="PIRSR005096-3"/>
    </source>
</evidence>
<dbReference type="InterPro" id="IPR047215">
    <property type="entry name" value="Galactose_mutarotase-like"/>
</dbReference>
<dbReference type="Proteomes" id="UP000182508">
    <property type="component" value="Unassembled WGS sequence"/>
</dbReference>
<dbReference type="GO" id="GO:0005737">
    <property type="term" value="C:cytoplasm"/>
    <property type="evidence" value="ECO:0007669"/>
    <property type="project" value="TreeGrafter"/>
</dbReference>
<feature type="active site" description="Proton donor" evidence="9">
    <location>
        <position position="180"/>
    </location>
</feature>
<dbReference type="GO" id="GO:0030246">
    <property type="term" value="F:carbohydrate binding"/>
    <property type="evidence" value="ECO:0007669"/>
    <property type="project" value="InterPro"/>
</dbReference>
<feature type="active site" description="Proton acceptor" evidence="9">
    <location>
        <position position="308"/>
    </location>
</feature>
<dbReference type="CDD" id="cd09019">
    <property type="entry name" value="galactose_mutarotase_like"/>
    <property type="match status" value="1"/>
</dbReference>
<dbReference type="InterPro" id="IPR011013">
    <property type="entry name" value="Gal_mutarotase_sf_dom"/>
</dbReference>
<accession>A0A1G6CYY9</accession>
<dbReference type="PIRSF" id="PIRSF005096">
    <property type="entry name" value="GALM"/>
    <property type="match status" value="1"/>
</dbReference>
<sequence>MEIKTQLVQEIDGKPVTKITLVNDQGVSASVLTLGATWQEFLVPTSSGEPKNLILGFDKPSDYFTNSLCAGQSIGRVAGRIDAGRFRLNGRDYQVPQNEKGNCLHGGPQGFHKQNWDYRLEETSDAVSVILTYSAKGEVDGFPGDMNIEAKFTLDNADRFAITYTGKDASQQTLFNPTNHVYFNLGERQDLTHHSFHLLSHQYLETRDDLVPTGKFLDVAGTAYDFRKGQNLGAAIAQIGGFDDAFVVEPSLVEPVGLLKDEESGNQLKLYSDRNAWVVYTMGGLLGGIYPARDKGQEAKEFEAVALEAQFLPDAINHDDFGDITLEPNTTKTYHIAFEYSRAE</sequence>
<dbReference type="EMBL" id="FMXP01000029">
    <property type="protein sequence ID" value="SDB38134.1"/>
    <property type="molecule type" value="Genomic_DNA"/>
</dbReference>
<gene>
    <name evidence="12" type="ORF">SAMN02910293_01875</name>
</gene>
<reference evidence="12 13" key="1">
    <citation type="submission" date="2016-10" db="EMBL/GenBank/DDBJ databases">
        <authorList>
            <person name="de Groot N.N."/>
        </authorList>
    </citation>
    <scope>NUCLEOTIDE SEQUENCE [LARGE SCALE GENOMIC DNA]</scope>
    <source>
        <strain evidence="12 13">A-4</strain>
    </source>
</reference>
<feature type="binding site" evidence="11">
    <location>
        <begin position="180"/>
        <end position="182"/>
    </location>
    <ligand>
        <name>beta-D-galactose</name>
        <dbReference type="ChEBI" id="CHEBI:27667"/>
    </ligand>
</feature>
<evidence type="ECO:0000256" key="3">
    <source>
        <dbReference type="ARBA" id="ARBA00006206"/>
    </source>
</evidence>
<dbReference type="Gene3D" id="2.70.98.10">
    <property type="match status" value="1"/>
</dbReference>
<evidence type="ECO:0000256" key="6">
    <source>
        <dbReference type="ARBA" id="ARBA00023235"/>
    </source>
</evidence>
<comment type="catalytic activity">
    <reaction evidence="1 8">
        <text>alpha-D-glucose = beta-D-glucose</text>
        <dbReference type="Rhea" id="RHEA:10264"/>
        <dbReference type="ChEBI" id="CHEBI:15903"/>
        <dbReference type="ChEBI" id="CHEBI:17925"/>
        <dbReference type="EC" id="5.1.3.3"/>
    </reaction>
</comment>
<dbReference type="eggNOG" id="COG2017">
    <property type="taxonomic scope" value="Bacteria"/>
</dbReference>
<protein>
    <recommendedName>
        <fullName evidence="5 8">Aldose 1-epimerase</fullName>
        <ecNumber evidence="4 8">5.1.3.3</ecNumber>
    </recommendedName>
</protein>
<dbReference type="GO" id="GO:0006006">
    <property type="term" value="P:glucose metabolic process"/>
    <property type="evidence" value="ECO:0007669"/>
    <property type="project" value="TreeGrafter"/>
</dbReference>
<dbReference type="PANTHER" id="PTHR10091">
    <property type="entry name" value="ALDOSE-1-EPIMERASE"/>
    <property type="match status" value="1"/>
</dbReference>
<evidence type="ECO:0000256" key="9">
    <source>
        <dbReference type="PIRSR" id="PIRSR005096-1"/>
    </source>
</evidence>
<evidence type="ECO:0000256" key="2">
    <source>
        <dbReference type="ARBA" id="ARBA00005028"/>
    </source>
</evidence>
<organism evidence="12 13">
    <name type="scientific">Streptococcus henryi</name>
    <dbReference type="NCBI Taxonomy" id="439219"/>
    <lineage>
        <taxon>Bacteria</taxon>
        <taxon>Bacillati</taxon>
        <taxon>Bacillota</taxon>
        <taxon>Bacilli</taxon>
        <taxon>Lactobacillales</taxon>
        <taxon>Streptococcaceae</taxon>
        <taxon>Streptococcus</taxon>
    </lineage>
</organism>
<name>A0A1G6CYY9_9STRE</name>
<evidence type="ECO:0000313" key="13">
    <source>
        <dbReference type="Proteomes" id="UP000182508"/>
    </source>
</evidence>
<dbReference type="RefSeq" id="WP_074486461.1">
    <property type="nucleotide sequence ID" value="NZ_FMXP01000029.1"/>
</dbReference>
<dbReference type="EC" id="5.1.3.3" evidence="4 8"/>
<evidence type="ECO:0000256" key="10">
    <source>
        <dbReference type="PIRSR" id="PIRSR005096-2"/>
    </source>
</evidence>
<evidence type="ECO:0000256" key="5">
    <source>
        <dbReference type="ARBA" id="ARBA00014165"/>
    </source>
</evidence>
<dbReference type="InterPro" id="IPR014718">
    <property type="entry name" value="GH-type_carb-bd"/>
</dbReference>